<dbReference type="GO" id="GO:0009897">
    <property type="term" value="C:external side of plasma membrane"/>
    <property type="evidence" value="ECO:0007669"/>
    <property type="project" value="TreeGrafter"/>
</dbReference>
<feature type="signal peptide" evidence="1">
    <location>
        <begin position="1"/>
        <end position="22"/>
    </location>
</feature>
<feature type="chain" id="PRO_5041667742" evidence="1">
    <location>
        <begin position="23"/>
        <end position="178"/>
    </location>
</feature>
<accession>A0AA88TRB5</accession>
<comment type="caution">
    <text evidence="2">The sequence shown here is derived from an EMBL/GenBank/DDBJ whole genome shotgun (WGS) entry which is preliminary data.</text>
</comment>
<organism evidence="2 3">
    <name type="scientific">Cirrhinus molitorella</name>
    <name type="common">mud carp</name>
    <dbReference type="NCBI Taxonomy" id="172907"/>
    <lineage>
        <taxon>Eukaryota</taxon>
        <taxon>Metazoa</taxon>
        <taxon>Chordata</taxon>
        <taxon>Craniata</taxon>
        <taxon>Vertebrata</taxon>
        <taxon>Euteleostomi</taxon>
        <taxon>Actinopterygii</taxon>
        <taxon>Neopterygii</taxon>
        <taxon>Teleostei</taxon>
        <taxon>Ostariophysi</taxon>
        <taxon>Cypriniformes</taxon>
        <taxon>Cyprinidae</taxon>
        <taxon>Labeoninae</taxon>
        <taxon>Labeonini</taxon>
        <taxon>Cirrhinus</taxon>
    </lineage>
</organism>
<dbReference type="GO" id="GO:0007166">
    <property type="term" value="P:cell surface receptor signaling pathway"/>
    <property type="evidence" value="ECO:0007669"/>
    <property type="project" value="TreeGrafter"/>
</dbReference>
<evidence type="ECO:0000256" key="1">
    <source>
        <dbReference type="SAM" id="SignalP"/>
    </source>
</evidence>
<sequence length="178" mass="19631">MDRRVIVLFCLLMAVGQNQIRSEANAAQPKISVNKDSMTLDCKDGTFDKTPSLKEDVHDTYTCTPSLCIEEHNANCAKQEVTVKILSSENLIQPDMTTVASVIVSDILATVLIGWAVYSICAQPKTRGGYQGNKASDRVNLINNHTPSGGDTYQPLNTRADEYSTLQTQRKHKNKQSV</sequence>
<dbReference type="GO" id="GO:0004888">
    <property type="term" value="F:transmembrane signaling receptor activity"/>
    <property type="evidence" value="ECO:0007669"/>
    <property type="project" value="TreeGrafter"/>
</dbReference>
<keyword evidence="3" id="KW-1185">Reference proteome</keyword>
<evidence type="ECO:0000313" key="3">
    <source>
        <dbReference type="Proteomes" id="UP001187343"/>
    </source>
</evidence>
<gene>
    <name evidence="2" type="ORF">Q8A67_019028</name>
</gene>
<dbReference type="Proteomes" id="UP001187343">
    <property type="component" value="Unassembled WGS sequence"/>
</dbReference>
<dbReference type="InterPro" id="IPR015484">
    <property type="entry name" value="CD3_esu/gsu/dsu"/>
</dbReference>
<keyword evidence="1" id="KW-0732">Signal</keyword>
<name>A0AA88TRB5_9TELE</name>
<dbReference type="PANTHER" id="PTHR10570:SF8">
    <property type="entry name" value="T-CELL SURFACE GLYCOPROTEIN CD3 GAMMA CHAIN"/>
    <property type="match status" value="1"/>
</dbReference>
<dbReference type="GO" id="GO:0045059">
    <property type="term" value="P:positive thymic T cell selection"/>
    <property type="evidence" value="ECO:0007669"/>
    <property type="project" value="TreeGrafter"/>
</dbReference>
<protein>
    <submittedName>
        <fullName evidence="2">Uncharacterized protein</fullName>
    </submittedName>
</protein>
<dbReference type="EMBL" id="JAUYZG010000018">
    <property type="protein sequence ID" value="KAK2881760.1"/>
    <property type="molecule type" value="Genomic_DNA"/>
</dbReference>
<dbReference type="GO" id="GO:0042105">
    <property type="term" value="C:alpha-beta T cell receptor complex"/>
    <property type="evidence" value="ECO:0007669"/>
    <property type="project" value="TreeGrafter"/>
</dbReference>
<evidence type="ECO:0000313" key="2">
    <source>
        <dbReference type="EMBL" id="KAK2881760.1"/>
    </source>
</evidence>
<proteinExistence type="predicted"/>
<reference evidence="2" key="1">
    <citation type="submission" date="2023-08" db="EMBL/GenBank/DDBJ databases">
        <title>Chromosome-level Genome Assembly of mud carp (Cirrhinus molitorella).</title>
        <authorList>
            <person name="Liu H."/>
        </authorList>
    </citation>
    <scope>NUCLEOTIDE SEQUENCE</scope>
    <source>
        <strain evidence="2">Prfri</strain>
        <tissue evidence="2">Muscle</tissue>
    </source>
</reference>
<dbReference type="PANTHER" id="PTHR10570">
    <property type="entry name" value="T-CELL SURFACE GLYCOPROTEIN CD3 GAMMA CHAIN / DELTA CHAIN"/>
    <property type="match status" value="1"/>
</dbReference>
<dbReference type="AlphaFoldDB" id="A0AA88TRB5"/>